<evidence type="ECO:0000256" key="1">
    <source>
        <dbReference type="SAM" id="MobiDB-lite"/>
    </source>
</evidence>
<proteinExistence type="predicted"/>
<evidence type="ECO:0000313" key="2">
    <source>
        <dbReference type="EMBL" id="JAE33253.1"/>
    </source>
</evidence>
<feature type="compositionally biased region" description="Low complexity" evidence="1">
    <location>
        <begin position="23"/>
        <end position="41"/>
    </location>
</feature>
<sequence>MIEGLTRQMCMLNPSRWSPRRAPPSTARSTAPAPVSARTWP</sequence>
<reference evidence="2" key="1">
    <citation type="submission" date="2014-09" db="EMBL/GenBank/DDBJ databases">
        <authorList>
            <person name="Magalhaes I.L.F."/>
            <person name="Oliveira U."/>
            <person name="Santos F.R."/>
            <person name="Vidigal T.H.D.A."/>
            <person name="Brescovit A.D."/>
            <person name="Santos A.J."/>
        </authorList>
    </citation>
    <scope>NUCLEOTIDE SEQUENCE</scope>
    <source>
        <tissue evidence="2">Shoot tissue taken approximately 20 cm above the soil surface</tissue>
    </source>
</reference>
<dbReference type="EMBL" id="GBRH01164643">
    <property type="protein sequence ID" value="JAE33253.1"/>
    <property type="molecule type" value="Transcribed_RNA"/>
</dbReference>
<accession>A0A0A9HK26</accession>
<protein>
    <submittedName>
        <fullName evidence="2">Uncharacterized protein</fullName>
    </submittedName>
</protein>
<feature type="region of interest" description="Disordered" evidence="1">
    <location>
        <begin position="1"/>
        <end position="41"/>
    </location>
</feature>
<organism evidence="2">
    <name type="scientific">Arundo donax</name>
    <name type="common">Giant reed</name>
    <name type="synonym">Donax arundinaceus</name>
    <dbReference type="NCBI Taxonomy" id="35708"/>
    <lineage>
        <taxon>Eukaryota</taxon>
        <taxon>Viridiplantae</taxon>
        <taxon>Streptophyta</taxon>
        <taxon>Embryophyta</taxon>
        <taxon>Tracheophyta</taxon>
        <taxon>Spermatophyta</taxon>
        <taxon>Magnoliopsida</taxon>
        <taxon>Liliopsida</taxon>
        <taxon>Poales</taxon>
        <taxon>Poaceae</taxon>
        <taxon>PACMAD clade</taxon>
        <taxon>Arundinoideae</taxon>
        <taxon>Arundineae</taxon>
        <taxon>Arundo</taxon>
    </lineage>
</organism>
<reference evidence="2" key="2">
    <citation type="journal article" date="2015" name="Data Brief">
        <title>Shoot transcriptome of the giant reed, Arundo donax.</title>
        <authorList>
            <person name="Barrero R.A."/>
            <person name="Guerrero F.D."/>
            <person name="Moolhuijzen P."/>
            <person name="Goolsby J.A."/>
            <person name="Tidwell J."/>
            <person name="Bellgard S.E."/>
            <person name="Bellgard M.I."/>
        </authorList>
    </citation>
    <scope>NUCLEOTIDE SEQUENCE</scope>
    <source>
        <tissue evidence="2">Shoot tissue taken approximately 20 cm above the soil surface</tissue>
    </source>
</reference>
<dbReference type="AlphaFoldDB" id="A0A0A9HK26"/>
<name>A0A0A9HK26_ARUDO</name>